<evidence type="ECO:0000256" key="1">
    <source>
        <dbReference type="ARBA" id="ARBA00004479"/>
    </source>
</evidence>
<keyword evidence="8 12" id="KW-0067">ATP-binding</keyword>
<dbReference type="InterPro" id="IPR000719">
    <property type="entry name" value="Prot_kinase_dom"/>
</dbReference>
<dbReference type="Gene3D" id="1.10.510.10">
    <property type="entry name" value="Transferase(Phosphotransferase) domain 1"/>
    <property type="match status" value="1"/>
</dbReference>
<dbReference type="InterPro" id="IPR025287">
    <property type="entry name" value="WAK_GUB"/>
</dbReference>
<keyword evidence="4" id="KW-0808">Transferase</keyword>
<evidence type="ECO:0000256" key="12">
    <source>
        <dbReference type="PROSITE-ProRule" id="PRU10141"/>
    </source>
</evidence>
<keyword evidence="13" id="KW-1133">Transmembrane helix</keyword>
<dbReference type="SMART" id="SM00181">
    <property type="entry name" value="EGF"/>
    <property type="match status" value="2"/>
</dbReference>
<evidence type="ECO:0000256" key="3">
    <source>
        <dbReference type="ARBA" id="ARBA00022536"/>
    </source>
</evidence>
<dbReference type="PROSITE" id="PS00108">
    <property type="entry name" value="PROTEIN_KINASE_ST"/>
    <property type="match status" value="1"/>
</dbReference>
<comment type="subcellular location">
    <subcellularLocation>
        <location evidence="1">Membrane</location>
        <topology evidence="1">Single-pass type I membrane protein</topology>
    </subcellularLocation>
</comment>
<gene>
    <name evidence="16" type="ORF">URODEC1_LOCUS99727</name>
</gene>
<name>A0ABC9EX76_9POAL</name>
<dbReference type="AlphaFoldDB" id="A0ABC9EX76"/>
<dbReference type="InterPro" id="IPR000152">
    <property type="entry name" value="EGF-type_Asp/Asn_hydroxyl_site"/>
</dbReference>
<dbReference type="PROSITE" id="PS50026">
    <property type="entry name" value="EGF_3"/>
    <property type="match status" value="1"/>
</dbReference>
<evidence type="ECO:0000259" key="15">
    <source>
        <dbReference type="PROSITE" id="PS50026"/>
    </source>
</evidence>
<proteinExistence type="predicted"/>
<dbReference type="Proteomes" id="UP001497457">
    <property type="component" value="Chromosome 5rd"/>
</dbReference>
<evidence type="ECO:0000256" key="13">
    <source>
        <dbReference type="SAM" id="Phobius"/>
    </source>
</evidence>
<sequence length="771" mass="84800">MLPTSYGRQNIWQMNTSKLKSMEVVLQLGLALLLVVVHWAPATALPSSECKTQCGDVEIPYPFGIGINCSLAGNFDVTCQLDRNGFSKPFIGGHELLNISLTNSTIRVLNPITPYCYNDTTPNEALQNGNLTMTSDVSRNSPFRFSNSSNKFTVIGCNTLGVFGNNNSDSEYLSGCFSFCGKNMSAQMDSSCSGMGCCQVAIPKGLEFNVVGLGVIKVSNTSQMWKGFGKRCSYAVLMETAAFNFRTTYINTTEFWDMGGGRAPAVLDWSISNATCEVAKQNLTGTYACRSTNSKCVDSIGGSPGYVCSCSQGFEGNPYIPDGCKDVDECKGRPCPSDGECHNTVGGYRCSCPAGRKYSQSNNTYNHDTGLIIGVTVGVLGLMVLSFCGYIILQKRKLNKVKEEYFRQHGGLILFESMKSENGVAFKVFTEAELRHATNNFDKSRVLGKGGHGTVYKGIVNGNPVAIKKCTLIDERQKKEFGKEMLILSQINHKNIVKLVGCCIEVEVPMLVYEYIPNGTMFELIHGRNKTLRISFSVLLRIAQEAAEGLSFLHSYASPPILHGDVKTANILLDESYMAKVSDFGASILAPSDKEQYVTMVQGTVGYLDPEYMQTCQLTEKSDVYSFGVILLEVLTGEVPLKLYGPEAKRSLTSNFLTAMKENSLSALVASHITEQESTELIRGLAELAKSCLDMCGSNRPSMKDIADELRRLRKLLQHPWVQLNMEEMETQRLLRGAEDTSFEIETSTMEYHVPNGANHPMNPMSSYYAR</sequence>
<keyword evidence="3 11" id="KW-0245">EGF-like domain</keyword>
<evidence type="ECO:0000256" key="8">
    <source>
        <dbReference type="ARBA" id="ARBA00022840"/>
    </source>
</evidence>
<dbReference type="PROSITE" id="PS00107">
    <property type="entry name" value="PROTEIN_KINASE_ATP"/>
    <property type="match status" value="1"/>
</dbReference>
<keyword evidence="7" id="KW-0418">Kinase</keyword>
<feature type="transmembrane region" description="Helical" evidence="13">
    <location>
        <begin position="371"/>
        <end position="393"/>
    </location>
</feature>
<comment type="caution">
    <text evidence="11">Lacks conserved residue(s) required for the propagation of feature annotation.</text>
</comment>
<keyword evidence="2" id="KW-0723">Serine/threonine-protein kinase</keyword>
<dbReference type="FunFam" id="1.10.510.10:FF:000084">
    <property type="entry name" value="Wall-associated receptor kinase 2"/>
    <property type="match status" value="1"/>
</dbReference>
<dbReference type="InterPro" id="IPR008271">
    <property type="entry name" value="Ser/Thr_kinase_AS"/>
</dbReference>
<evidence type="ECO:0000256" key="4">
    <source>
        <dbReference type="ARBA" id="ARBA00022679"/>
    </source>
</evidence>
<dbReference type="PROSITE" id="PS50011">
    <property type="entry name" value="PROTEIN_KINASE_DOM"/>
    <property type="match status" value="1"/>
</dbReference>
<dbReference type="InterPro" id="IPR017441">
    <property type="entry name" value="Protein_kinase_ATP_BS"/>
</dbReference>
<dbReference type="SMART" id="SM00220">
    <property type="entry name" value="S_TKc"/>
    <property type="match status" value="1"/>
</dbReference>
<dbReference type="InterPro" id="IPR045274">
    <property type="entry name" value="WAK-like"/>
</dbReference>
<dbReference type="FunFam" id="3.30.200.20:FF:000337">
    <property type="entry name" value="Wall-associated receptor kinase 3"/>
    <property type="match status" value="1"/>
</dbReference>
<reference evidence="16 17" key="2">
    <citation type="submission" date="2024-10" db="EMBL/GenBank/DDBJ databases">
        <authorList>
            <person name="Ryan C."/>
        </authorList>
    </citation>
    <scope>NUCLEOTIDE SEQUENCE [LARGE SCALE GENOMIC DNA]</scope>
</reference>
<evidence type="ECO:0000313" key="16">
    <source>
        <dbReference type="EMBL" id="CAL5064931.1"/>
    </source>
</evidence>
<evidence type="ECO:0000256" key="6">
    <source>
        <dbReference type="ARBA" id="ARBA00022741"/>
    </source>
</evidence>
<dbReference type="SUPFAM" id="SSF56112">
    <property type="entry name" value="Protein kinase-like (PK-like)"/>
    <property type="match status" value="1"/>
</dbReference>
<dbReference type="Gene3D" id="3.30.200.20">
    <property type="entry name" value="Phosphorylase Kinase, domain 1"/>
    <property type="match status" value="1"/>
</dbReference>
<dbReference type="Pfam" id="PF13947">
    <property type="entry name" value="GUB_WAK_bind"/>
    <property type="match status" value="1"/>
</dbReference>
<dbReference type="GO" id="GO:0016020">
    <property type="term" value="C:membrane"/>
    <property type="evidence" value="ECO:0007669"/>
    <property type="project" value="UniProtKB-SubCell"/>
</dbReference>
<dbReference type="PROSITE" id="PS01187">
    <property type="entry name" value="EGF_CA"/>
    <property type="match status" value="1"/>
</dbReference>
<keyword evidence="9" id="KW-1015">Disulfide bond</keyword>
<reference evidence="17" key="1">
    <citation type="submission" date="2024-06" db="EMBL/GenBank/DDBJ databases">
        <authorList>
            <person name="Ryan C."/>
        </authorList>
    </citation>
    <scope>NUCLEOTIDE SEQUENCE [LARGE SCALE GENOMIC DNA]</scope>
</reference>
<dbReference type="Pfam" id="PF00069">
    <property type="entry name" value="Pkinase"/>
    <property type="match status" value="1"/>
</dbReference>
<keyword evidence="5" id="KW-0732">Signal</keyword>
<keyword evidence="6 12" id="KW-0547">Nucleotide-binding</keyword>
<feature type="domain" description="Protein kinase" evidence="14">
    <location>
        <begin position="441"/>
        <end position="722"/>
    </location>
</feature>
<dbReference type="InterPro" id="IPR011009">
    <property type="entry name" value="Kinase-like_dom_sf"/>
</dbReference>
<dbReference type="GO" id="GO:0004674">
    <property type="term" value="F:protein serine/threonine kinase activity"/>
    <property type="evidence" value="ECO:0007669"/>
    <property type="project" value="UniProtKB-KW"/>
</dbReference>
<evidence type="ECO:0000256" key="7">
    <source>
        <dbReference type="ARBA" id="ARBA00022777"/>
    </source>
</evidence>
<dbReference type="InterPro" id="IPR018097">
    <property type="entry name" value="EGF_Ca-bd_CS"/>
</dbReference>
<accession>A0ABC9EX76</accession>
<dbReference type="FunFam" id="2.10.25.10:FF:000563">
    <property type="entry name" value="Wall-associated receptor kinase-like 8"/>
    <property type="match status" value="1"/>
</dbReference>
<dbReference type="Pfam" id="PF07645">
    <property type="entry name" value="EGF_CA"/>
    <property type="match status" value="1"/>
</dbReference>
<evidence type="ECO:0000256" key="2">
    <source>
        <dbReference type="ARBA" id="ARBA00022527"/>
    </source>
</evidence>
<evidence type="ECO:0000259" key="14">
    <source>
        <dbReference type="PROSITE" id="PS50011"/>
    </source>
</evidence>
<dbReference type="Gene3D" id="2.10.25.10">
    <property type="entry name" value="Laminin"/>
    <property type="match status" value="1"/>
</dbReference>
<dbReference type="InterPro" id="IPR001881">
    <property type="entry name" value="EGF-like_Ca-bd_dom"/>
</dbReference>
<organism evidence="16 17">
    <name type="scientific">Urochloa decumbens</name>
    <dbReference type="NCBI Taxonomy" id="240449"/>
    <lineage>
        <taxon>Eukaryota</taxon>
        <taxon>Viridiplantae</taxon>
        <taxon>Streptophyta</taxon>
        <taxon>Embryophyta</taxon>
        <taxon>Tracheophyta</taxon>
        <taxon>Spermatophyta</taxon>
        <taxon>Magnoliopsida</taxon>
        <taxon>Liliopsida</taxon>
        <taxon>Poales</taxon>
        <taxon>Poaceae</taxon>
        <taxon>PACMAD clade</taxon>
        <taxon>Panicoideae</taxon>
        <taxon>Panicodae</taxon>
        <taxon>Paniceae</taxon>
        <taxon>Melinidinae</taxon>
        <taxon>Urochloa</taxon>
    </lineage>
</organism>
<evidence type="ECO:0000256" key="11">
    <source>
        <dbReference type="PROSITE-ProRule" id="PRU00076"/>
    </source>
</evidence>
<feature type="domain" description="EGF-like" evidence="15">
    <location>
        <begin position="326"/>
        <end position="362"/>
    </location>
</feature>
<keyword evidence="17" id="KW-1185">Reference proteome</keyword>
<feature type="binding site" evidence="12">
    <location>
        <position position="469"/>
    </location>
    <ligand>
        <name>ATP</name>
        <dbReference type="ChEBI" id="CHEBI:30616"/>
    </ligand>
</feature>
<evidence type="ECO:0000256" key="5">
    <source>
        <dbReference type="ARBA" id="ARBA00022729"/>
    </source>
</evidence>
<dbReference type="InterPro" id="IPR000742">
    <property type="entry name" value="EGF"/>
</dbReference>
<dbReference type="PANTHER" id="PTHR27005">
    <property type="entry name" value="WALL-ASSOCIATED RECEPTOR KINASE-LIKE 21"/>
    <property type="match status" value="1"/>
</dbReference>
<keyword evidence="13" id="KW-0812">Transmembrane</keyword>
<dbReference type="PANTHER" id="PTHR27005:SF264">
    <property type="entry name" value="PROTEIN KINASE DOMAIN-CONTAINING PROTEIN"/>
    <property type="match status" value="1"/>
</dbReference>
<evidence type="ECO:0000313" key="17">
    <source>
        <dbReference type="Proteomes" id="UP001497457"/>
    </source>
</evidence>
<protein>
    <submittedName>
        <fullName evidence="16">Uncharacterized protein</fullName>
    </submittedName>
</protein>
<evidence type="ECO:0000256" key="10">
    <source>
        <dbReference type="ARBA" id="ARBA00023180"/>
    </source>
</evidence>
<dbReference type="EMBL" id="OZ075115">
    <property type="protein sequence ID" value="CAL5064931.1"/>
    <property type="molecule type" value="Genomic_DNA"/>
</dbReference>
<evidence type="ECO:0000256" key="9">
    <source>
        <dbReference type="ARBA" id="ARBA00023157"/>
    </source>
</evidence>
<dbReference type="PROSITE" id="PS00010">
    <property type="entry name" value="ASX_HYDROXYL"/>
    <property type="match status" value="1"/>
</dbReference>
<dbReference type="InterPro" id="IPR049883">
    <property type="entry name" value="NOTCH1_EGF-like"/>
</dbReference>
<dbReference type="SMART" id="SM00179">
    <property type="entry name" value="EGF_CA"/>
    <property type="match status" value="1"/>
</dbReference>
<dbReference type="SUPFAM" id="SSF57196">
    <property type="entry name" value="EGF/Laminin"/>
    <property type="match status" value="1"/>
</dbReference>
<dbReference type="GO" id="GO:0005524">
    <property type="term" value="F:ATP binding"/>
    <property type="evidence" value="ECO:0007669"/>
    <property type="project" value="UniProtKB-UniRule"/>
</dbReference>
<keyword evidence="13" id="KW-0472">Membrane</keyword>
<dbReference type="CDD" id="cd00054">
    <property type="entry name" value="EGF_CA"/>
    <property type="match status" value="1"/>
</dbReference>
<keyword evidence="10" id="KW-0325">Glycoprotein</keyword>